<gene>
    <name evidence="1" type="ORF">MarDSR_281</name>
</gene>
<proteinExistence type="predicted"/>
<accession>A0AA96EMR0</accession>
<name>A0AA96EMR0_9VIRU</name>
<sequence>MESLDELAALLNAMKEIAKKNISKGKKLFEIINKESGSLCSDLENPEKAEKYLLQNVTELWGDSEEVLSSYKDFLTFLMGGEKPKNKDNFLFKAWKGDLYGKKGAPALRKLCKNLLETQSFLEQPYDDIVSQLL</sequence>
<evidence type="ECO:0000313" key="1">
    <source>
        <dbReference type="EMBL" id="WNL50320.1"/>
    </source>
</evidence>
<protein>
    <submittedName>
        <fullName evidence="1">Uncharacterized protein</fullName>
    </submittedName>
</protein>
<dbReference type="EMBL" id="OR343189">
    <property type="protein sequence ID" value="WNL50320.1"/>
    <property type="molecule type" value="Genomic_DNA"/>
</dbReference>
<reference evidence="1" key="1">
    <citation type="submission" date="2023-07" db="EMBL/GenBank/DDBJ databases">
        <authorList>
            <person name="Xia Y."/>
        </authorList>
    </citation>
    <scope>NUCLEOTIDE SEQUENCE</scope>
    <source>
        <strain evidence="1">E</strain>
    </source>
</reference>
<organism evidence="1">
    <name type="scientific">Marseillevirus sp</name>
    <dbReference type="NCBI Taxonomy" id="2809551"/>
    <lineage>
        <taxon>Viruses</taxon>
        <taxon>Varidnaviria</taxon>
        <taxon>Bamfordvirae</taxon>
        <taxon>Nucleocytoviricota</taxon>
        <taxon>Megaviricetes</taxon>
        <taxon>Pimascovirales</taxon>
        <taxon>Pimascovirales incertae sedis</taxon>
        <taxon>Marseilleviridae</taxon>
        <taxon>Marseillevirus</taxon>
    </lineage>
</organism>